<dbReference type="SUPFAM" id="SSF51161">
    <property type="entry name" value="Trimeric LpxA-like enzymes"/>
    <property type="match status" value="1"/>
</dbReference>
<evidence type="ECO:0000256" key="2">
    <source>
        <dbReference type="ARBA" id="ARBA00022737"/>
    </source>
</evidence>
<dbReference type="PANTHER" id="PTHR23416">
    <property type="entry name" value="SIALIC ACID SYNTHASE-RELATED"/>
    <property type="match status" value="1"/>
</dbReference>
<organism evidence="4 5">
    <name type="scientific">Tannerella forsythia (strain ATCC 43037 / JCM 10827 / CCUG 21028 A / KCTC 5666 / FDC 338)</name>
    <name type="common">Bacteroides forsythus</name>
    <dbReference type="NCBI Taxonomy" id="203275"/>
    <lineage>
        <taxon>Bacteria</taxon>
        <taxon>Pseudomonadati</taxon>
        <taxon>Bacteroidota</taxon>
        <taxon>Bacteroidia</taxon>
        <taxon>Bacteroidales</taxon>
        <taxon>Tannerellaceae</taxon>
        <taxon>Tannerella</taxon>
    </lineage>
</organism>
<dbReference type="InterPro" id="IPR011004">
    <property type="entry name" value="Trimer_LpxA-like_sf"/>
</dbReference>
<keyword evidence="1 4" id="KW-0808">Transferase</keyword>
<proteinExistence type="predicted"/>
<dbReference type="InterPro" id="IPR018357">
    <property type="entry name" value="Hexapep_transf_CS"/>
</dbReference>
<dbReference type="AlphaFoldDB" id="G8UQP7"/>
<keyword evidence="3" id="KW-0012">Acyltransferase</keyword>
<dbReference type="KEGG" id="tfo:BFO_1048"/>
<evidence type="ECO:0000256" key="1">
    <source>
        <dbReference type="ARBA" id="ARBA00022679"/>
    </source>
</evidence>
<dbReference type="STRING" id="203275.BFO_1048"/>
<gene>
    <name evidence="4" type="ordered locus">BFO_1048</name>
</gene>
<dbReference type="Pfam" id="PF00132">
    <property type="entry name" value="Hexapep"/>
    <property type="match status" value="1"/>
</dbReference>
<evidence type="ECO:0000313" key="4">
    <source>
        <dbReference type="EMBL" id="AEW21383.1"/>
    </source>
</evidence>
<dbReference type="InterPro" id="IPR001451">
    <property type="entry name" value="Hexapep"/>
</dbReference>
<dbReference type="eggNOG" id="COG0110">
    <property type="taxonomic scope" value="Bacteria"/>
</dbReference>
<keyword evidence="2" id="KW-0677">Repeat</keyword>
<reference evidence="5" key="1">
    <citation type="submission" date="2011-12" db="EMBL/GenBank/DDBJ databases">
        <title>Complete sequence of Tannerella forsythia ATCC 43037.</title>
        <authorList>
            <person name="Dewhirst F."/>
            <person name="Tanner A."/>
            <person name="Izard J."/>
            <person name="Brinkac L."/>
            <person name="Durkin A.S."/>
            <person name="Hostetler J."/>
            <person name="Shetty J."/>
            <person name="Torralba M."/>
            <person name="Gill S."/>
            <person name="Nelson K."/>
        </authorList>
    </citation>
    <scope>NUCLEOTIDE SEQUENCE [LARGE SCALE GENOMIC DNA]</scope>
    <source>
        <strain evidence="5">ATCC 43037 / JCM 10827 / CCUG 33226 / KCTC 5666 / FDC 338</strain>
    </source>
</reference>
<protein>
    <submittedName>
        <fullName evidence="4">Bacterial transferase hexapeptide repeat protein</fullName>
    </submittedName>
</protein>
<evidence type="ECO:0000313" key="5">
    <source>
        <dbReference type="Proteomes" id="UP000005436"/>
    </source>
</evidence>
<keyword evidence="5" id="KW-1185">Reference proteome</keyword>
<sequence length="167" mass="17923">MRRNKGSYIAIRTKLLLKSIDAIKIGKGSCISEFSTIIINDDRNNSFRGSELIIGENTYIGEYNNIRAGGGRIIIGDKCLISQHITITASNHSIRQGIYIADQPWSTVNNYVIIGNDVWIGANTIVLPGVNIGDGAVIGGGSVVTKDIPANAIAVGNPAKVIKYRPN</sequence>
<dbReference type="InterPro" id="IPR051159">
    <property type="entry name" value="Hexapeptide_acetyltransf"/>
</dbReference>
<dbReference type="Proteomes" id="UP000005436">
    <property type="component" value="Chromosome"/>
</dbReference>
<dbReference type="PATRIC" id="fig|203275.8.peg.941"/>
<dbReference type="HOGENOM" id="CLU_051638_7_0_10"/>
<dbReference type="GO" id="GO:0016746">
    <property type="term" value="F:acyltransferase activity"/>
    <property type="evidence" value="ECO:0007669"/>
    <property type="project" value="UniProtKB-KW"/>
</dbReference>
<name>G8UQP7_TANFA</name>
<dbReference type="Gene3D" id="2.160.10.10">
    <property type="entry name" value="Hexapeptide repeat proteins"/>
    <property type="match status" value="1"/>
</dbReference>
<dbReference type="PROSITE" id="PS00101">
    <property type="entry name" value="HEXAPEP_TRANSFERASES"/>
    <property type="match status" value="1"/>
</dbReference>
<dbReference type="EMBL" id="CP003191">
    <property type="protein sequence ID" value="AEW21383.1"/>
    <property type="molecule type" value="Genomic_DNA"/>
</dbReference>
<evidence type="ECO:0000256" key="3">
    <source>
        <dbReference type="ARBA" id="ARBA00023315"/>
    </source>
</evidence>
<accession>G8UQP7</accession>